<dbReference type="GO" id="GO:0016020">
    <property type="term" value="C:membrane"/>
    <property type="evidence" value="ECO:0007669"/>
    <property type="project" value="UniProtKB-SubCell"/>
</dbReference>
<keyword evidence="5 7" id="KW-1133">Transmembrane helix</keyword>
<dbReference type="SMART" id="SM00034">
    <property type="entry name" value="CLECT"/>
    <property type="match status" value="1"/>
</dbReference>
<dbReference type="Pfam" id="PF00059">
    <property type="entry name" value="Lectin_C"/>
    <property type="match status" value="1"/>
</dbReference>
<reference evidence="9 10" key="1">
    <citation type="submission" date="2015-08" db="EMBL/GenBank/DDBJ databases">
        <title>The genome of the Asian arowana (Scleropages formosus).</title>
        <authorList>
            <person name="Tan M.H."/>
            <person name="Gan H.M."/>
            <person name="Croft L.J."/>
            <person name="Austin C.M."/>
        </authorList>
    </citation>
    <scope>NUCLEOTIDE SEQUENCE [LARGE SCALE GENOMIC DNA]</scope>
    <source>
        <strain evidence="9">Aro1</strain>
    </source>
</reference>
<name>A0A0P7WYT1_SCLFO</name>
<keyword evidence="2 7" id="KW-0812">Transmembrane</keyword>
<dbReference type="STRING" id="113540.ENSSFOP00015014932"/>
<evidence type="ECO:0000313" key="10">
    <source>
        <dbReference type="Proteomes" id="UP000034805"/>
    </source>
</evidence>
<dbReference type="PROSITE" id="PS50041">
    <property type="entry name" value="C_TYPE_LECTIN_2"/>
    <property type="match status" value="1"/>
</dbReference>
<comment type="subcellular location">
    <subcellularLocation>
        <location evidence="1">Membrane</location>
        <topology evidence="1">Single-pass type I membrane protein</topology>
    </subcellularLocation>
</comment>
<dbReference type="InterPro" id="IPR001304">
    <property type="entry name" value="C-type_lectin-like"/>
</dbReference>
<organism evidence="9 10">
    <name type="scientific">Scleropages formosus</name>
    <name type="common">Asian bonytongue</name>
    <name type="synonym">Osteoglossum formosum</name>
    <dbReference type="NCBI Taxonomy" id="113540"/>
    <lineage>
        <taxon>Eukaryota</taxon>
        <taxon>Metazoa</taxon>
        <taxon>Chordata</taxon>
        <taxon>Craniata</taxon>
        <taxon>Vertebrata</taxon>
        <taxon>Euteleostomi</taxon>
        <taxon>Actinopterygii</taxon>
        <taxon>Neopterygii</taxon>
        <taxon>Teleostei</taxon>
        <taxon>Osteoglossocephala</taxon>
        <taxon>Osteoglossomorpha</taxon>
        <taxon>Osteoglossiformes</taxon>
        <taxon>Osteoglossidae</taxon>
        <taxon>Scleropages</taxon>
    </lineage>
</organism>
<dbReference type="GO" id="GO:0050772">
    <property type="term" value="P:positive regulation of axonogenesis"/>
    <property type="evidence" value="ECO:0007669"/>
    <property type="project" value="TreeGrafter"/>
</dbReference>
<comment type="caution">
    <text evidence="9">The sequence shown here is derived from an EMBL/GenBank/DDBJ whole genome shotgun (WGS) entry which is preliminary data.</text>
</comment>
<feature type="domain" description="C-type lectin" evidence="8">
    <location>
        <begin position="36"/>
        <end position="176"/>
    </location>
</feature>
<dbReference type="SUPFAM" id="SSF56436">
    <property type="entry name" value="C-type lectin-like"/>
    <property type="match status" value="1"/>
</dbReference>
<keyword evidence="3" id="KW-0732">Signal</keyword>
<dbReference type="EMBL" id="JARO02003982">
    <property type="protein sequence ID" value="KPP69383.1"/>
    <property type="molecule type" value="Genomic_DNA"/>
</dbReference>
<dbReference type="InterPro" id="IPR016187">
    <property type="entry name" value="CTDL_fold"/>
</dbReference>
<dbReference type="Proteomes" id="UP000034805">
    <property type="component" value="Unassembled WGS sequence"/>
</dbReference>
<dbReference type="AlphaFoldDB" id="A0A0P7WYT1"/>
<proteinExistence type="predicted"/>
<evidence type="ECO:0000256" key="7">
    <source>
        <dbReference type="SAM" id="Phobius"/>
    </source>
</evidence>
<dbReference type="InterPro" id="IPR051505">
    <property type="entry name" value="C-type_lectin_domain"/>
</dbReference>
<keyword evidence="6 7" id="KW-0472">Membrane</keyword>
<dbReference type="GO" id="GO:0030246">
    <property type="term" value="F:carbohydrate binding"/>
    <property type="evidence" value="ECO:0007669"/>
    <property type="project" value="UniProtKB-KW"/>
</dbReference>
<evidence type="ECO:0000256" key="1">
    <source>
        <dbReference type="ARBA" id="ARBA00004479"/>
    </source>
</evidence>
<gene>
    <name evidence="9" type="ORF">Z043_111867</name>
</gene>
<evidence type="ECO:0000256" key="6">
    <source>
        <dbReference type="ARBA" id="ARBA00023136"/>
    </source>
</evidence>
<feature type="transmembrane region" description="Helical" evidence="7">
    <location>
        <begin position="217"/>
        <end position="240"/>
    </location>
</feature>
<dbReference type="GO" id="GO:0005737">
    <property type="term" value="C:cytoplasm"/>
    <property type="evidence" value="ECO:0007669"/>
    <property type="project" value="TreeGrafter"/>
</dbReference>
<evidence type="ECO:0000256" key="4">
    <source>
        <dbReference type="ARBA" id="ARBA00022734"/>
    </source>
</evidence>
<evidence type="ECO:0000256" key="2">
    <source>
        <dbReference type="ARBA" id="ARBA00022692"/>
    </source>
</evidence>
<evidence type="ECO:0000256" key="3">
    <source>
        <dbReference type="ARBA" id="ARBA00022729"/>
    </source>
</evidence>
<protein>
    <submittedName>
        <fullName evidence="9">Layilin-like</fullName>
    </submittedName>
</protein>
<evidence type="ECO:0000256" key="5">
    <source>
        <dbReference type="ARBA" id="ARBA00022989"/>
    </source>
</evidence>
<accession>A0A0P7WYT1</accession>
<dbReference type="PANTHER" id="PTHR14789:SF2">
    <property type="entry name" value="LAYILIN"/>
    <property type="match status" value="1"/>
</dbReference>
<dbReference type="CDD" id="cd03595">
    <property type="entry name" value="CLECT_chondrolectin_like"/>
    <property type="match status" value="1"/>
</dbReference>
<dbReference type="PANTHER" id="PTHR14789">
    <property type="entry name" value="CHONDROLECTIN VARIANT CHODLFDELTAE"/>
    <property type="match status" value="1"/>
</dbReference>
<dbReference type="FunFam" id="3.10.100.10:FF:000006">
    <property type="entry name" value="Layilin b"/>
    <property type="match status" value="1"/>
</dbReference>
<keyword evidence="4" id="KW-0430">Lectin</keyword>
<sequence>MRQHSELEASCCCRTLMPSLSPNTRCPGQRICRRGTEKPCYKIAYFQDSRRKMNFEEASRACRSDGGELLSIESENEQRLIETFIQELRAADGDFWIGLHREPGYQETSSNCHALYHWLDGSQATFRNWHGDEPSCGYEVCVVMYHQPSAPPGHGGLYMFQWNDDNCDTKNNFICKGICFTEQCLKIMGGTYSGVVCCFPLPHPPAGPSLSDNALNIAYIVLPTIPLLLLLLVATGVFCFKLLTRRKKEQTETCPKEPGYWVSAERCNSPSPDVYNVIRKQHDADLAGTRPDIKNTSFLGSSPDTPPGDYDNLTGRDTESGFVTLASTESGFVTNDIYETCHSRGRYCRETGWVDNEIYGY</sequence>
<dbReference type="InterPro" id="IPR016186">
    <property type="entry name" value="C-type_lectin-like/link_sf"/>
</dbReference>
<evidence type="ECO:0000259" key="8">
    <source>
        <dbReference type="PROSITE" id="PS50041"/>
    </source>
</evidence>
<evidence type="ECO:0000313" key="9">
    <source>
        <dbReference type="EMBL" id="KPP69383.1"/>
    </source>
</evidence>
<dbReference type="Gene3D" id="3.10.100.10">
    <property type="entry name" value="Mannose-Binding Protein A, subunit A"/>
    <property type="match status" value="1"/>
</dbReference>